<dbReference type="FunFam" id="3.10.20.90:FF:000179">
    <property type="entry name" value="Plant UBX domain-containing protein 4"/>
    <property type="match status" value="1"/>
</dbReference>
<accession>A0AAN6JVA1</accession>
<dbReference type="SMART" id="SM00166">
    <property type="entry name" value="UBX"/>
    <property type="match status" value="1"/>
</dbReference>
<dbReference type="GO" id="GO:0005634">
    <property type="term" value="C:nucleus"/>
    <property type="evidence" value="ECO:0007669"/>
    <property type="project" value="TreeGrafter"/>
</dbReference>
<dbReference type="PANTHER" id="PTHR23333">
    <property type="entry name" value="UBX DOMAIN CONTAINING PROTEIN"/>
    <property type="match status" value="1"/>
</dbReference>
<dbReference type="GO" id="GO:0007030">
    <property type="term" value="P:Golgi organization"/>
    <property type="evidence" value="ECO:0007669"/>
    <property type="project" value="TreeGrafter"/>
</dbReference>
<dbReference type="GO" id="GO:0061025">
    <property type="term" value="P:membrane fusion"/>
    <property type="evidence" value="ECO:0007669"/>
    <property type="project" value="TreeGrafter"/>
</dbReference>
<dbReference type="SUPFAM" id="SSF102848">
    <property type="entry name" value="NSFL1 (p97 ATPase) cofactor p47, SEP domain"/>
    <property type="match status" value="1"/>
</dbReference>
<protein>
    <submittedName>
        <fullName evidence="5">Protein phosphatase regulator</fullName>
    </submittedName>
</protein>
<name>A0AAN6JVA1_9PEZI</name>
<dbReference type="InterPro" id="IPR001012">
    <property type="entry name" value="UBX_dom"/>
</dbReference>
<organism evidence="5 6">
    <name type="scientific">Friedmanniomyces endolithicus</name>
    <dbReference type="NCBI Taxonomy" id="329885"/>
    <lineage>
        <taxon>Eukaryota</taxon>
        <taxon>Fungi</taxon>
        <taxon>Dikarya</taxon>
        <taxon>Ascomycota</taxon>
        <taxon>Pezizomycotina</taxon>
        <taxon>Dothideomycetes</taxon>
        <taxon>Dothideomycetidae</taxon>
        <taxon>Mycosphaerellales</taxon>
        <taxon>Teratosphaeriaceae</taxon>
        <taxon>Friedmanniomyces</taxon>
    </lineage>
</organism>
<dbReference type="InterPro" id="IPR012989">
    <property type="entry name" value="SEP_domain"/>
</dbReference>
<dbReference type="PROSITE" id="PS50033">
    <property type="entry name" value="UBX"/>
    <property type="match status" value="1"/>
</dbReference>
<dbReference type="AlphaFoldDB" id="A0AAN6JVA1"/>
<dbReference type="Pfam" id="PF00789">
    <property type="entry name" value="UBX"/>
    <property type="match status" value="1"/>
</dbReference>
<evidence type="ECO:0000256" key="2">
    <source>
        <dbReference type="SAM" id="MobiDB-lite"/>
    </source>
</evidence>
<feature type="non-terminal residue" evidence="5">
    <location>
        <position position="1"/>
    </location>
</feature>
<feature type="region of interest" description="Disordered" evidence="2">
    <location>
        <begin position="1"/>
        <end position="78"/>
    </location>
</feature>
<dbReference type="Proteomes" id="UP001175353">
    <property type="component" value="Unassembled WGS sequence"/>
</dbReference>
<dbReference type="PANTHER" id="PTHR23333:SF20">
    <property type="entry name" value="NSFL1 COFACTOR P47"/>
    <property type="match status" value="1"/>
</dbReference>
<feature type="domain" description="UBX" evidence="3">
    <location>
        <begin position="74"/>
        <end position="140"/>
    </location>
</feature>
<dbReference type="Gene3D" id="3.10.20.90">
    <property type="entry name" value="Phosphatidylinositol 3-kinase Catalytic Subunit, Chain A, domain 1"/>
    <property type="match status" value="1"/>
</dbReference>
<keyword evidence="1" id="KW-0833">Ubl conjugation pathway</keyword>
<evidence type="ECO:0000259" key="3">
    <source>
        <dbReference type="PROSITE" id="PS50033"/>
    </source>
</evidence>
<evidence type="ECO:0000313" key="5">
    <source>
        <dbReference type="EMBL" id="KAK0949789.1"/>
    </source>
</evidence>
<dbReference type="PROSITE" id="PS51399">
    <property type="entry name" value="SEP"/>
    <property type="match status" value="1"/>
</dbReference>
<keyword evidence="6" id="KW-1185">Reference proteome</keyword>
<sequence>PDQEVDLNLTPHKEENYVKPKSQYKPFGGSGQRLGSPTPGPAPASSSSTTTSRQPAAAASASSASSSTEMPVDQEAPTVQLQIRLGDGTQLRSRFNTTHTVGDVYEFVNRASAASAQRSYSLMTTFPSKELSDKAQVLGEMADFKRGGVVVQKWT</sequence>
<reference evidence="5" key="1">
    <citation type="submission" date="2023-06" db="EMBL/GenBank/DDBJ databases">
        <title>Black Yeasts Isolated from many extreme environments.</title>
        <authorList>
            <person name="Coleine C."/>
            <person name="Stajich J.E."/>
            <person name="Selbmann L."/>
        </authorList>
    </citation>
    <scope>NUCLEOTIDE SEQUENCE</scope>
    <source>
        <strain evidence="5">CCFEE 5200</strain>
    </source>
</reference>
<evidence type="ECO:0000256" key="1">
    <source>
        <dbReference type="ARBA" id="ARBA00022786"/>
    </source>
</evidence>
<proteinExistence type="predicted"/>
<evidence type="ECO:0000313" key="6">
    <source>
        <dbReference type="Proteomes" id="UP001175353"/>
    </source>
</evidence>
<feature type="domain" description="SEP" evidence="4">
    <location>
        <begin position="1"/>
        <end position="18"/>
    </location>
</feature>
<dbReference type="CDD" id="cd01770">
    <property type="entry name" value="UBX_UBXN2"/>
    <property type="match status" value="1"/>
</dbReference>
<dbReference type="GO" id="GO:0031468">
    <property type="term" value="P:nuclear membrane reassembly"/>
    <property type="evidence" value="ECO:0007669"/>
    <property type="project" value="TreeGrafter"/>
</dbReference>
<dbReference type="SUPFAM" id="SSF54236">
    <property type="entry name" value="Ubiquitin-like"/>
    <property type="match status" value="1"/>
</dbReference>
<dbReference type="InterPro" id="IPR036241">
    <property type="entry name" value="NSFL1C_SEP_dom_sf"/>
</dbReference>
<dbReference type="InterPro" id="IPR029071">
    <property type="entry name" value="Ubiquitin-like_domsf"/>
</dbReference>
<dbReference type="GO" id="GO:0005829">
    <property type="term" value="C:cytosol"/>
    <property type="evidence" value="ECO:0007669"/>
    <property type="project" value="TreeGrafter"/>
</dbReference>
<feature type="compositionally biased region" description="Low complexity" evidence="2">
    <location>
        <begin position="43"/>
        <end position="68"/>
    </location>
</feature>
<comment type="caution">
    <text evidence="5">The sequence shown here is derived from an EMBL/GenBank/DDBJ whole genome shotgun (WGS) entry which is preliminary data.</text>
</comment>
<dbReference type="GO" id="GO:0000045">
    <property type="term" value="P:autophagosome assembly"/>
    <property type="evidence" value="ECO:0007669"/>
    <property type="project" value="TreeGrafter"/>
</dbReference>
<evidence type="ECO:0000259" key="4">
    <source>
        <dbReference type="PROSITE" id="PS51399"/>
    </source>
</evidence>
<dbReference type="GO" id="GO:0043161">
    <property type="term" value="P:proteasome-mediated ubiquitin-dependent protein catabolic process"/>
    <property type="evidence" value="ECO:0007669"/>
    <property type="project" value="TreeGrafter"/>
</dbReference>
<dbReference type="GO" id="GO:0043130">
    <property type="term" value="F:ubiquitin binding"/>
    <property type="evidence" value="ECO:0007669"/>
    <property type="project" value="TreeGrafter"/>
</dbReference>
<dbReference type="EMBL" id="JAUJLE010001005">
    <property type="protein sequence ID" value="KAK0949789.1"/>
    <property type="molecule type" value="Genomic_DNA"/>
</dbReference>
<gene>
    <name evidence="5" type="primary">SHP1_3</name>
    <name evidence="5" type="ORF">LTR91_026164</name>
</gene>